<evidence type="ECO:0000313" key="2">
    <source>
        <dbReference type="EMBL" id="MDG2990966.1"/>
    </source>
</evidence>
<proteinExistence type="predicted"/>
<evidence type="ECO:0000256" key="1">
    <source>
        <dbReference type="SAM" id="MobiDB-lite"/>
    </source>
</evidence>
<gene>
    <name evidence="2" type="ORF">L3556_08505</name>
</gene>
<dbReference type="EMBL" id="JAKKUT010000002">
    <property type="protein sequence ID" value="MDG2990966.1"/>
    <property type="molecule type" value="Genomic_DNA"/>
</dbReference>
<feature type="region of interest" description="Disordered" evidence="1">
    <location>
        <begin position="45"/>
        <end position="73"/>
    </location>
</feature>
<dbReference type="Proteomes" id="UP001154265">
    <property type="component" value="Unassembled WGS sequence"/>
</dbReference>
<sequence>MIHHSLTLGFGAGIALLAMVEVKALEPYRHSLLLGQSGAELLEQGGPIESQGVPVPQPAPNLEGADRQLEESADLARQQAASDIIRQAQDYSLLNDGYVGNPNYVGWTGGEQMGLDYLTPDPYIGSWGDGYWPYTLGF</sequence>
<organism evidence="2 3">
    <name type="scientific">Candidatus Synechococcus calcipolaris G9</name>
    <dbReference type="NCBI Taxonomy" id="1497997"/>
    <lineage>
        <taxon>Bacteria</taxon>
        <taxon>Bacillati</taxon>
        <taxon>Cyanobacteriota</taxon>
        <taxon>Cyanophyceae</taxon>
        <taxon>Synechococcales</taxon>
        <taxon>Synechococcaceae</taxon>
        <taxon>Synechococcus</taxon>
    </lineage>
</organism>
<comment type="caution">
    <text evidence="2">The sequence shown here is derived from an EMBL/GenBank/DDBJ whole genome shotgun (WGS) entry which is preliminary data.</text>
</comment>
<keyword evidence="3" id="KW-1185">Reference proteome</keyword>
<reference evidence="2" key="1">
    <citation type="journal article" date="2022" name="Genome Biol. Evol.">
        <title>A New Gene Family Diagnostic for Intracellular Biomineralization of Amorphous Ca Carbonates by Cyanobacteria.</title>
        <authorList>
            <person name="Benzerara K."/>
            <person name="Duprat E."/>
            <person name="Bitard-Feildel T."/>
            <person name="Caumes G."/>
            <person name="Cassier-Chauvat C."/>
            <person name="Chauvat F."/>
            <person name="Dezi M."/>
            <person name="Diop S.I."/>
            <person name="Gaschignard G."/>
            <person name="Gorgen S."/>
            <person name="Gugger M."/>
            <person name="Lopez-Garcia P."/>
            <person name="Millet M."/>
            <person name="Skouri-Panet F."/>
            <person name="Moreira D."/>
            <person name="Callebaut I."/>
        </authorList>
    </citation>
    <scope>NUCLEOTIDE SEQUENCE</scope>
    <source>
        <strain evidence="2">G9</strain>
    </source>
</reference>
<reference evidence="2" key="2">
    <citation type="submission" date="2022-01" db="EMBL/GenBank/DDBJ databases">
        <authorList>
            <person name="Zivanovic Y."/>
            <person name="Moreira D."/>
            <person name="Lopez-Garcia P."/>
        </authorList>
    </citation>
    <scope>NUCLEOTIDE SEQUENCE</scope>
    <source>
        <strain evidence="2">G9</strain>
    </source>
</reference>
<accession>A0ABT6EZF6</accession>
<dbReference type="RefSeq" id="WP_277866852.1">
    <property type="nucleotide sequence ID" value="NZ_JAKKUT010000002.1"/>
</dbReference>
<name>A0ABT6EZF6_9SYNE</name>
<evidence type="ECO:0000313" key="3">
    <source>
        <dbReference type="Proteomes" id="UP001154265"/>
    </source>
</evidence>
<protein>
    <submittedName>
        <fullName evidence="2">Uncharacterized protein</fullName>
    </submittedName>
</protein>